<evidence type="ECO:0000313" key="7">
    <source>
        <dbReference type="EMBL" id="KAJ5592106.1"/>
    </source>
</evidence>
<feature type="region of interest" description="Disordered" evidence="5">
    <location>
        <begin position="457"/>
        <end position="476"/>
    </location>
</feature>
<evidence type="ECO:0000313" key="8">
    <source>
        <dbReference type="Proteomes" id="UP001213799"/>
    </source>
</evidence>
<reference evidence="7" key="2">
    <citation type="submission" date="2023-01" db="EMBL/GenBank/DDBJ databases">
        <authorList>
            <person name="Petersen C."/>
        </authorList>
    </citation>
    <scope>NUCLEOTIDE SEQUENCE</scope>
    <source>
        <strain evidence="7">IBT 12815</strain>
    </source>
</reference>
<dbReference type="SUPFAM" id="SSF57701">
    <property type="entry name" value="Zn2/Cys6 DNA-binding domain"/>
    <property type="match status" value="1"/>
</dbReference>
<reference evidence="7" key="1">
    <citation type="journal article" date="2023" name="IMA Fungus">
        <title>Comparative genomic study of the Penicillium genus elucidates a diverse pangenome and 15 lateral gene transfer events.</title>
        <authorList>
            <person name="Petersen C."/>
            <person name="Sorensen T."/>
            <person name="Nielsen M.R."/>
            <person name="Sondergaard T.E."/>
            <person name="Sorensen J.L."/>
            <person name="Fitzpatrick D.A."/>
            <person name="Frisvad J.C."/>
            <person name="Nielsen K.L."/>
        </authorList>
    </citation>
    <scope>NUCLEOTIDE SEQUENCE</scope>
    <source>
        <strain evidence="7">IBT 12815</strain>
    </source>
</reference>
<dbReference type="CDD" id="cd00067">
    <property type="entry name" value="GAL4"/>
    <property type="match status" value="1"/>
</dbReference>
<sequence length="605" mass="65941">MVYCGKPSPACGRCRTRRLKCDQGSPSCTQCMRAQVDCPGYRDPLDWNFRDQSEDVIRKSQQSARRKRTAATSGSSTTSTSNTSTTSTTSISSVQNVAPPRNSLIYPIQELARAHLFVNYMSGGPCGGHMSYLLPLMNDSRNSPVLTTALAAVGLAALSNIRLSPRMMLQARKEYTAALSQTNHALRDHVLSKRDDTLAAVVLLGMFEVMTCSDGSFIDRWIKHMDGAKKIIEHRGSEQLTRPEGLGLFTNLRAQIATQQYSDITTQSISQIYQEKYSSPTMTRLTEEAKQSRDPGDRMIDDVSRVVLQLTNFCAALKDGSITQPSEIIRRTLNLDADLMSILLTAPPSWGYKTVKVPLVDGEPITRTVWGDSYHVYRDLSVSGVWNNARAARLLMHEMLLEAVKALENSSPGSSGLHQQQIIATQSRQIAHQLVDDICASVPFHLGMGMEDTYEWESSSQNAGHGSYPVAGNPEGSFPATPSPWMSMPAFPSTEGSSSSETDAAHLGAFLPSTNMMNLENHCAAPLPPSFEVSGAGGVTLVWPLLIAANSGFASPELRKWIIGCLEKIGHSMGINQALAMAQLLRDGMDSRAWISPDGSPIHAT</sequence>
<dbReference type="GO" id="GO:0003677">
    <property type="term" value="F:DNA binding"/>
    <property type="evidence" value="ECO:0007669"/>
    <property type="project" value="UniProtKB-KW"/>
</dbReference>
<dbReference type="InterPro" id="IPR036864">
    <property type="entry name" value="Zn2-C6_fun-type_DNA-bd_sf"/>
</dbReference>
<keyword evidence="2" id="KW-0238">DNA-binding</keyword>
<evidence type="ECO:0000259" key="6">
    <source>
        <dbReference type="PROSITE" id="PS50048"/>
    </source>
</evidence>
<dbReference type="AlphaFoldDB" id="A0AAD6DS28"/>
<dbReference type="PANTHER" id="PTHR38791">
    <property type="entry name" value="ZN(II)2CYS6 TRANSCRIPTION FACTOR (EUROFUNG)-RELATED-RELATED"/>
    <property type="match status" value="1"/>
</dbReference>
<dbReference type="RefSeq" id="XP_056748732.1">
    <property type="nucleotide sequence ID" value="XM_056900064.1"/>
</dbReference>
<feature type="compositionally biased region" description="Low complexity" evidence="5">
    <location>
        <begin position="70"/>
        <end position="93"/>
    </location>
</feature>
<dbReference type="Pfam" id="PF11951">
    <property type="entry name" value="Fungal_trans_2"/>
    <property type="match status" value="1"/>
</dbReference>
<comment type="caution">
    <text evidence="7">The sequence shown here is derived from an EMBL/GenBank/DDBJ whole genome shotgun (WGS) entry which is preliminary data.</text>
</comment>
<keyword evidence="4" id="KW-0539">Nucleus</keyword>
<proteinExistence type="predicted"/>
<organism evidence="7 8">
    <name type="scientific">Penicillium hordei</name>
    <dbReference type="NCBI Taxonomy" id="40994"/>
    <lineage>
        <taxon>Eukaryota</taxon>
        <taxon>Fungi</taxon>
        <taxon>Dikarya</taxon>
        <taxon>Ascomycota</taxon>
        <taxon>Pezizomycotina</taxon>
        <taxon>Eurotiomycetes</taxon>
        <taxon>Eurotiomycetidae</taxon>
        <taxon>Eurotiales</taxon>
        <taxon>Aspergillaceae</taxon>
        <taxon>Penicillium</taxon>
    </lineage>
</organism>
<dbReference type="PANTHER" id="PTHR38791:SF5">
    <property type="entry name" value="TRANSCRIPTION FACTOR DBAG-RELATED"/>
    <property type="match status" value="1"/>
</dbReference>
<dbReference type="GO" id="GO:0008270">
    <property type="term" value="F:zinc ion binding"/>
    <property type="evidence" value="ECO:0007669"/>
    <property type="project" value="InterPro"/>
</dbReference>
<dbReference type="InterPro" id="IPR053175">
    <property type="entry name" value="DHMBA_Reg_Transcription_Factor"/>
</dbReference>
<evidence type="ECO:0000256" key="2">
    <source>
        <dbReference type="ARBA" id="ARBA00023125"/>
    </source>
</evidence>
<dbReference type="GO" id="GO:0000981">
    <property type="term" value="F:DNA-binding transcription factor activity, RNA polymerase II-specific"/>
    <property type="evidence" value="ECO:0007669"/>
    <property type="project" value="InterPro"/>
</dbReference>
<feature type="region of interest" description="Disordered" evidence="5">
    <location>
        <begin position="56"/>
        <end position="94"/>
    </location>
</feature>
<dbReference type="PROSITE" id="PS50048">
    <property type="entry name" value="ZN2_CY6_FUNGAL_2"/>
    <property type="match status" value="1"/>
</dbReference>
<gene>
    <name evidence="7" type="ORF">N7537_009010</name>
</gene>
<evidence type="ECO:0000256" key="1">
    <source>
        <dbReference type="ARBA" id="ARBA00023015"/>
    </source>
</evidence>
<dbReference type="PROSITE" id="PS00463">
    <property type="entry name" value="ZN2_CY6_FUNGAL_1"/>
    <property type="match status" value="1"/>
</dbReference>
<dbReference type="EMBL" id="JAQJAE010000005">
    <property type="protein sequence ID" value="KAJ5592106.1"/>
    <property type="molecule type" value="Genomic_DNA"/>
</dbReference>
<dbReference type="SMART" id="SM00066">
    <property type="entry name" value="GAL4"/>
    <property type="match status" value="1"/>
</dbReference>
<keyword evidence="8" id="KW-1185">Reference proteome</keyword>
<accession>A0AAD6DS28</accession>
<name>A0AAD6DS28_9EURO</name>
<feature type="domain" description="Zn(2)-C6 fungal-type" evidence="6">
    <location>
        <begin position="10"/>
        <end position="38"/>
    </location>
</feature>
<dbReference type="Proteomes" id="UP001213799">
    <property type="component" value="Unassembled WGS sequence"/>
</dbReference>
<evidence type="ECO:0000256" key="4">
    <source>
        <dbReference type="ARBA" id="ARBA00023242"/>
    </source>
</evidence>
<dbReference type="InterPro" id="IPR001138">
    <property type="entry name" value="Zn2Cys6_DnaBD"/>
</dbReference>
<dbReference type="Pfam" id="PF00172">
    <property type="entry name" value="Zn_clus"/>
    <property type="match status" value="1"/>
</dbReference>
<keyword evidence="3" id="KW-0804">Transcription</keyword>
<dbReference type="Gene3D" id="4.10.240.10">
    <property type="entry name" value="Zn(2)-C6 fungal-type DNA-binding domain"/>
    <property type="match status" value="1"/>
</dbReference>
<evidence type="ECO:0000256" key="5">
    <source>
        <dbReference type="SAM" id="MobiDB-lite"/>
    </source>
</evidence>
<keyword evidence="1" id="KW-0805">Transcription regulation</keyword>
<evidence type="ECO:0000256" key="3">
    <source>
        <dbReference type="ARBA" id="ARBA00023163"/>
    </source>
</evidence>
<protein>
    <recommendedName>
        <fullName evidence="6">Zn(2)-C6 fungal-type domain-containing protein</fullName>
    </recommendedName>
</protein>
<dbReference type="GeneID" id="81590306"/>
<dbReference type="InterPro" id="IPR021858">
    <property type="entry name" value="Fun_TF"/>
</dbReference>